<accession>A0A8H3E514</accession>
<reference evidence="2" key="1">
    <citation type="submission" date="2021-01" db="EMBL/GenBank/DDBJ databases">
        <authorList>
            <person name="Kaushik A."/>
        </authorList>
    </citation>
    <scope>NUCLEOTIDE SEQUENCE</scope>
    <source>
        <strain evidence="2">AG5</strain>
    </source>
</reference>
<evidence type="ECO:0008006" key="4">
    <source>
        <dbReference type="Google" id="ProtNLM"/>
    </source>
</evidence>
<keyword evidence="1" id="KW-0812">Transmembrane</keyword>
<dbReference type="AlphaFoldDB" id="A0A8H3E514"/>
<proteinExistence type="predicted"/>
<evidence type="ECO:0000313" key="3">
    <source>
        <dbReference type="Proteomes" id="UP000663827"/>
    </source>
</evidence>
<protein>
    <recommendedName>
        <fullName evidence="4">Extracellular membrane protein CFEM domain-containing protein</fullName>
    </recommendedName>
</protein>
<dbReference type="EMBL" id="CAJNJQ010003457">
    <property type="protein sequence ID" value="CAE7199024.1"/>
    <property type="molecule type" value="Genomic_DNA"/>
</dbReference>
<gene>
    <name evidence="2" type="ORF">RDB_LOCUS136742</name>
</gene>
<dbReference type="Proteomes" id="UP000663827">
    <property type="component" value="Unassembled WGS sequence"/>
</dbReference>
<evidence type="ECO:0000313" key="2">
    <source>
        <dbReference type="EMBL" id="CAE7199024.1"/>
    </source>
</evidence>
<comment type="caution">
    <text evidence="2">The sequence shown here is derived from an EMBL/GenBank/DDBJ whole genome shotgun (WGS) entry which is preliminary data.</text>
</comment>
<sequence length="212" mass="22037">IDSCYPNRKGNTTLIHLSSSTPIKRISTPETRATPQQLQSIYSPLLITLSVLLFAIFGLAHDADQVVLGDMRPFKPFEPTPIIAPVNLINEDFTQDGIVSPPRSAPTASATPPSGGGATCVQDCLAHAASQVGCGGSGNLRCACNKSAYVAWDCFGQSGCAGPDIGRALGDLNVACGPFRGFAACAEIPESPMVAPEGTPAVVFGSNKFDEL</sequence>
<feature type="non-terminal residue" evidence="2">
    <location>
        <position position="1"/>
    </location>
</feature>
<organism evidence="2 3">
    <name type="scientific">Rhizoctonia solani</name>
    <dbReference type="NCBI Taxonomy" id="456999"/>
    <lineage>
        <taxon>Eukaryota</taxon>
        <taxon>Fungi</taxon>
        <taxon>Dikarya</taxon>
        <taxon>Basidiomycota</taxon>
        <taxon>Agaricomycotina</taxon>
        <taxon>Agaricomycetes</taxon>
        <taxon>Cantharellales</taxon>
        <taxon>Ceratobasidiaceae</taxon>
        <taxon>Rhizoctonia</taxon>
    </lineage>
</organism>
<keyword evidence="1" id="KW-1133">Transmembrane helix</keyword>
<keyword evidence="1" id="KW-0472">Membrane</keyword>
<feature type="transmembrane region" description="Helical" evidence="1">
    <location>
        <begin position="41"/>
        <end position="60"/>
    </location>
</feature>
<evidence type="ECO:0000256" key="1">
    <source>
        <dbReference type="SAM" id="Phobius"/>
    </source>
</evidence>
<name>A0A8H3E514_9AGAM</name>